<comment type="cofactor">
    <cofactor evidence="2 8">
        <name>pyridoxal 5'-phosphate</name>
        <dbReference type="ChEBI" id="CHEBI:597326"/>
    </cofactor>
</comment>
<evidence type="ECO:0000256" key="2">
    <source>
        <dbReference type="ARBA" id="ARBA00001933"/>
    </source>
</evidence>
<dbReference type="InterPro" id="IPR015422">
    <property type="entry name" value="PyrdxlP-dep_Trfase_small"/>
</dbReference>
<dbReference type="Gene3D" id="3.40.640.10">
    <property type="entry name" value="Type I PLP-dependent aspartate aminotransferase-like (Major domain)"/>
    <property type="match status" value="1"/>
</dbReference>
<dbReference type="EMBL" id="LSGP01000017">
    <property type="protein sequence ID" value="KYZ76278.1"/>
    <property type="molecule type" value="Genomic_DNA"/>
</dbReference>
<dbReference type="GO" id="GO:0042286">
    <property type="term" value="F:glutamate-1-semialdehyde 2,1-aminomutase activity"/>
    <property type="evidence" value="ECO:0007669"/>
    <property type="project" value="UniProtKB-UniRule"/>
</dbReference>
<keyword evidence="9" id="KW-0032">Aminotransferase</keyword>
<name>A0A154BRY4_ANASB</name>
<keyword evidence="6 8" id="KW-0413">Isomerase</keyword>
<keyword evidence="10" id="KW-1185">Reference proteome</keyword>
<dbReference type="Proteomes" id="UP000076268">
    <property type="component" value="Unassembled WGS sequence"/>
</dbReference>
<dbReference type="PANTHER" id="PTHR43713:SF3">
    <property type="entry name" value="GLUTAMATE-1-SEMIALDEHYDE 2,1-AMINOMUTASE 1, CHLOROPLASTIC-RELATED"/>
    <property type="match status" value="1"/>
</dbReference>
<protein>
    <recommendedName>
        <fullName evidence="8">Glutamate-1-semialdehyde 2,1-aminomutase</fullName>
        <shortName evidence="8">GSA</shortName>
        <ecNumber evidence="8">5.4.3.8</ecNumber>
    </recommendedName>
    <alternativeName>
        <fullName evidence="8">Glutamate-1-semialdehyde aminotransferase</fullName>
        <shortName evidence="8">GSA-AT</shortName>
    </alternativeName>
</protein>
<comment type="pathway">
    <text evidence="3">Porphyrin-containing compound metabolism; protoporphyrin-IX biosynthesis; 5-aminolevulinate from L-glutamyl-tRNA(Glu): step 2/2.</text>
</comment>
<evidence type="ECO:0000256" key="3">
    <source>
        <dbReference type="ARBA" id="ARBA00004819"/>
    </source>
</evidence>
<dbReference type="NCBIfam" id="TIGR00713">
    <property type="entry name" value="hemL"/>
    <property type="match status" value="1"/>
</dbReference>
<dbReference type="OrthoDB" id="3034088at2"/>
<dbReference type="RefSeq" id="WP_066241457.1">
    <property type="nucleotide sequence ID" value="NZ_LSGP01000017.1"/>
</dbReference>
<keyword evidence="7 8" id="KW-0627">Porphyrin biosynthesis</keyword>
<comment type="subunit">
    <text evidence="8">Homodimer.</text>
</comment>
<evidence type="ECO:0000313" key="10">
    <source>
        <dbReference type="Proteomes" id="UP000076268"/>
    </source>
</evidence>
<dbReference type="SUPFAM" id="SSF53383">
    <property type="entry name" value="PLP-dependent transferases"/>
    <property type="match status" value="1"/>
</dbReference>
<reference evidence="9 10" key="1">
    <citation type="submission" date="2016-02" db="EMBL/GenBank/DDBJ databases">
        <title>Anaerosporomusa subterraneum gen. nov., sp. nov., a spore-forming obligate anaerobe isolated from saprolite.</title>
        <authorList>
            <person name="Choi J.K."/>
            <person name="Shah M."/>
            <person name="Yee N."/>
        </authorList>
    </citation>
    <scope>NUCLEOTIDE SEQUENCE [LARGE SCALE GENOMIC DNA]</scope>
    <source>
        <strain evidence="9 10">RU4</strain>
    </source>
</reference>
<dbReference type="AlphaFoldDB" id="A0A154BRY4"/>
<dbReference type="PANTHER" id="PTHR43713">
    <property type="entry name" value="GLUTAMATE-1-SEMIALDEHYDE 2,1-AMINOMUTASE"/>
    <property type="match status" value="1"/>
</dbReference>
<dbReference type="InterPro" id="IPR015421">
    <property type="entry name" value="PyrdxlP-dep_Trfase_major"/>
</dbReference>
<dbReference type="GO" id="GO:0005737">
    <property type="term" value="C:cytoplasm"/>
    <property type="evidence" value="ECO:0007669"/>
    <property type="project" value="UniProtKB-SubCell"/>
</dbReference>
<evidence type="ECO:0000256" key="6">
    <source>
        <dbReference type="ARBA" id="ARBA00023235"/>
    </source>
</evidence>
<evidence type="ECO:0000256" key="8">
    <source>
        <dbReference type="HAMAP-Rule" id="MF_00375"/>
    </source>
</evidence>
<keyword evidence="8" id="KW-0963">Cytoplasm</keyword>
<dbReference type="EC" id="5.4.3.8" evidence="8"/>
<evidence type="ECO:0000256" key="1">
    <source>
        <dbReference type="ARBA" id="ARBA00001579"/>
    </source>
</evidence>
<comment type="similarity">
    <text evidence="4 8">Belongs to the class-III pyridoxal-phosphate-dependent aminotransferase family. HemL subfamily.</text>
</comment>
<dbReference type="Gene3D" id="3.90.1150.10">
    <property type="entry name" value="Aspartate Aminotransferase, domain 1"/>
    <property type="match status" value="1"/>
</dbReference>
<comment type="subcellular location">
    <subcellularLocation>
        <location evidence="8">Cytoplasm</location>
    </subcellularLocation>
</comment>
<gene>
    <name evidence="8" type="primary">hemL</name>
    <name evidence="9" type="ORF">AXX12_07510</name>
</gene>
<sequence length="443" mass="47357">MNTAAEQTVSAKLNKSANAFAEAKCYIPGGVNSPVRSFRGVGGTPPFIARAAGNRLFDIDGNEYIDYVLSWGPMILGHSHPEVNRALLAAVERGVSYGAPTLLETELAKLVNRLVPSMELVRMVNSGTEATMSALRLARAYTKRNKIVKFVGCYHGHHDSLLVKAGSGVATFGLPDSPGVPDSIASTTITVAFNHFEQLQEVFARQGEDIAAVIIEPVPGNMGMVLPQPGYLQQVRELTARYGALLIFDEVMSGFRVALGGAQALFNIQPDLTCLGKVIGGGLPVGAYGGRREIMEQISPAGPVYQAGTLSGNPLAMTAGITTLRIIAEDPDFYPTLANKTESLTTGIRDQAEKAGFNLQCHHLGAMFGLFFSDQPVIDYDSAKLSDSTAFNIFFHSMLEQGIYLAPSQFEAGFMSAAHSEADIQQTIAASAKAFAKLADMRC</sequence>
<dbReference type="InterPro" id="IPR004639">
    <property type="entry name" value="4pyrrol_synth_GluAld_NH2Trfase"/>
</dbReference>
<accession>A0A154BRY4</accession>
<comment type="caution">
    <text evidence="9">The sequence shown here is derived from an EMBL/GenBank/DDBJ whole genome shotgun (WGS) entry which is preliminary data.</text>
</comment>
<keyword evidence="9" id="KW-0808">Transferase</keyword>
<organism evidence="9 10">
    <name type="scientific">Anaerosporomusa subterranea</name>
    <dbReference type="NCBI Taxonomy" id="1794912"/>
    <lineage>
        <taxon>Bacteria</taxon>
        <taxon>Bacillati</taxon>
        <taxon>Bacillota</taxon>
        <taxon>Negativicutes</taxon>
        <taxon>Acetonemataceae</taxon>
        <taxon>Anaerosporomusa</taxon>
    </lineage>
</organism>
<keyword evidence="5 8" id="KW-0663">Pyridoxal phosphate</keyword>
<dbReference type="GO" id="GO:0008483">
    <property type="term" value="F:transaminase activity"/>
    <property type="evidence" value="ECO:0007669"/>
    <property type="project" value="UniProtKB-KW"/>
</dbReference>
<dbReference type="GO" id="GO:0030170">
    <property type="term" value="F:pyridoxal phosphate binding"/>
    <property type="evidence" value="ECO:0007669"/>
    <property type="project" value="InterPro"/>
</dbReference>
<dbReference type="Pfam" id="PF00202">
    <property type="entry name" value="Aminotran_3"/>
    <property type="match status" value="1"/>
</dbReference>
<dbReference type="PROSITE" id="PS00600">
    <property type="entry name" value="AA_TRANSFER_CLASS_3"/>
    <property type="match status" value="1"/>
</dbReference>
<evidence type="ECO:0000256" key="4">
    <source>
        <dbReference type="ARBA" id="ARBA00008981"/>
    </source>
</evidence>
<dbReference type="InterPro" id="IPR049704">
    <property type="entry name" value="Aminotrans_3_PPA_site"/>
</dbReference>
<comment type="catalytic activity">
    <reaction evidence="1 8">
        <text>(S)-4-amino-5-oxopentanoate = 5-aminolevulinate</text>
        <dbReference type="Rhea" id="RHEA:14265"/>
        <dbReference type="ChEBI" id="CHEBI:57501"/>
        <dbReference type="ChEBI" id="CHEBI:356416"/>
        <dbReference type="EC" id="5.4.3.8"/>
    </reaction>
</comment>
<evidence type="ECO:0000256" key="5">
    <source>
        <dbReference type="ARBA" id="ARBA00022898"/>
    </source>
</evidence>
<dbReference type="NCBIfam" id="NF000818">
    <property type="entry name" value="PRK00062.1"/>
    <property type="match status" value="1"/>
</dbReference>
<dbReference type="STRING" id="1794912.AXX12_07510"/>
<dbReference type="UniPathway" id="UPA00251">
    <property type="reaction ID" value="UER00317"/>
</dbReference>
<dbReference type="InterPro" id="IPR005814">
    <property type="entry name" value="Aminotrans_3"/>
</dbReference>
<dbReference type="FunFam" id="3.40.640.10:FF:000021">
    <property type="entry name" value="Glutamate-1-semialdehyde 2,1-aminomutase"/>
    <property type="match status" value="1"/>
</dbReference>
<feature type="modified residue" description="N6-(pyridoxal phosphate)lysine" evidence="8">
    <location>
        <position position="277"/>
    </location>
</feature>
<dbReference type="InterPro" id="IPR015424">
    <property type="entry name" value="PyrdxlP-dep_Trfase"/>
</dbReference>
<dbReference type="HAMAP" id="MF_00375">
    <property type="entry name" value="HemL_aminotrans_3"/>
    <property type="match status" value="1"/>
</dbReference>
<dbReference type="CDD" id="cd00610">
    <property type="entry name" value="OAT_like"/>
    <property type="match status" value="1"/>
</dbReference>
<evidence type="ECO:0000313" key="9">
    <source>
        <dbReference type="EMBL" id="KYZ76278.1"/>
    </source>
</evidence>
<evidence type="ECO:0000256" key="7">
    <source>
        <dbReference type="ARBA" id="ARBA00023244"/>
    </source>
</evidence>
<dbReference type="GO" id="GO:0006782">
    <property type="term" value="P:protoporphyrinogen IX biosynthetic process"/>
    <property type="evidence" value="ECO:0007669"/>
    <property type="project" value="UniProtKB-UniRule"/>
</dbReference>
<proteinExistence type="inferred from homology"/>